<evidence type="ECO:0000256" key="9">
    <source>
        <dbReference type="ARBA" id="ARBA00022968"/>
    </source>
</evidence>
<dbReference type="EMBL" id="JADBGQ010000005">
    <property type="protein sequence ID" value="KAG5396014.1"/>
    <property type="molecule type" value="Genomic_DNA"/>
</dbReference>
<evidence type="ECO:0000256" key="1">
    <source>
        <dbReference type="ARBA" id="ARBA00004389"/>
    </source>
</evidence>
<dbReference type="InterPro" id="IPR029044">
    <property type="entry name" value="Nucleotide-diphossugar_trans"/>
</dbReference>
<organism evidence="14 15">
    <name type="scientific">Brassica rapa subsp. trilocularis</name>
    <dbReference type="NCBI Taxonomy" id="1813537"/>
    <lineage>
        <taxon>Eukaryota</taxon>
        <taxon>Viridiplantae</taxon>
        <taxon>Streptophyta</taxon>
        <taxon>Embryophyta</taxon>
        <taxon>Tracheophyta</taxon>
        <taxon>Spermatophyta</taxon>
        <taxon>Magnoliopsida</taxon>
        <taxon>eudicotyledons</taxon>
        <taxon>Gunneridae</taxon>
        <taxon>Pentapetalae</taxon>
        <taxon>rosids</taxon>
        <taxon>malvids</taxon>
        <taxon>Brassicales</taxon>
        <taxon>Brassicaceae</taxon>
        <taxon>Brassiceae</taxon>
        <taxon>Brassica</taxon>
    </lineage>
</organism>
<evidence type="ECO:0000256" key="3">
    <source>
        <dbReference type="ARBA" id="ARBA00006739"/>
    </source>
</evidence>
<keyword evidence="15" id="KW-1185">Reference proteome</keyword>
<dbReference type="InterPro" id="IPR001173">
    <property type="entry name" value="Glyco_trans_2-like"/>
</dbReference>
<keyword evidence="5" id="KW-0328">Glycosyltransferase</keyword>
<keyword evidence="7" id="KW-0812">Transmembrane</keyword>
<comment type="pathway">
    <text evidence="2">Protein modification; protein glycosylation.</text>
</comment>
<name>A0ABQ7MEM4_BRACM</name>
<dbReference type="InterPro" id="IPR035518">
    <property type="entry name" value="DPG_synthase"/>
</dbReference>
<comment type="catalytic activity">
    <reaction evidence="12">
        <text>a di-trans,poly-cis-dolichyl phosphate + UDP-alpha-D-glucose = a di-trans,poly-cis-dolichyl beta-D-glucosyl phosphate + UDP</text>
        <dbReference type="Rhea" id="RHEA:15401"/>
        <dbReference type="Rhea" id="RHEA-COMP:19498"/>
        <dbReference type="Rhea" id="RHEA-COMP:19502"/>
        <dbReference type="ChEBI" id="CHEBI:57525"/>
        <dbReference type="ChEBI" id="CHEBI:57683"/>
        <dbReference type="ChEBI" id="CHEBI:58223"/>
        <dbReference type="ChEBI" id="CHEBI:58885"/>
        <dbReference type="EC" id="2.4.1.117"/>
    </reaction>
    <physiologicalReaction direction="left-to-right" evidence="12">
        <dbReference type="Rhea" id="RHEA:15402"/>
    </physiologicalReaction>
</comment>
<evidence type="ECO:0000313" key="15">
    <source>
        <dbReference type="Proteomes" id="UP000823674"/>
    </source>
</evidence>
<keyword evidence="11" id="KW-0472">Membrane</keyword>
<evidence type="ECO:0000256" key="12">
    <source>
        <dbReference type="ARBA" id="ARBA00045097"/>
    </source>
</evidence>
<comment type="caution">
    <text evidence="14">The sequence shown here is derived from an EMBL/GenBank/DDBJ whole genome shotgun (WGS) entry which is preliminary data.</text>
</comment>
<keyword evidence="8" id="KW-0256">Endoplasmic reticulum</keyword>
<evidence type="ECO:0000256" key="4">
    <source>
        <dbReference type="ARBA" id="ARBA00012583"/>
    </source>
</evidence>
<comment type="similarity">
    <text evidence="3">Belongs to the glycosyltransferase 2 family.</text>
</comment>
<feature type="domain" description="Glycosyltransferase 2-like" evidence="13">
    <location>
        <begin position="171"/>
        <end position="237"/>
    </location>
</feature>
<dbReference type="Gene3D" id="3.90.550.10">
    <property type="entry name" value="Spore Coat Polysaccharide Biosynthesis Protein SpsA, Chain A"/>
    <property type="match status" value="1"/>
</dbReference>
<evidence type="ECO:0000256" key="2">
    <source>
        <dbReference type="ARBA" id="ARBA00004922"/>
    </source>
</evidence>
<evidence type="ECO:0000256" key="10">
    <source>
        <dbReference type="ARBA" id="ARBA00022989"/>
    </source>
</evidence>
<reference evidence="14 15" key="1">
    <citation type="submission" date="2021-03" db="EMBL/GenBank/DDBJ databases">
        <authorList>
            <person name="King G.J."/>
            <person name="Bancroft I."/>
            <person name="Baten A."/>
            <person name="Bloomfield J."/>
            <person name="Borpatragohain P."/>
            <person name="He Z."/>
            <person name="Irish N."/>
            <person name="Irwin J."/>
            <person name="Liu K."/>
            <person name="Mauleon R.P."/>
            <person name="Moore J."/>
            <person name="Morris R."/>
            <person name="Ostergaard L."/>
            <person name="Wang B."/>
            <person name="Wells R."/>
        </authorList>
    </citation>
    <scope>NUCLEOTIDE SEQUENCE [LARGE SCALE GENOMIC DNA]</scope>
    <source>
        <strain evidence="14">R-o-18</strain>
        <tissue evidence="14">Leaf</tissue>
    </source>
</reference>
<comment type="subcellular location">
    <subcellularLocation>
        <location evidence="1">Endoplasmic reticulum membrane</location>
        <topology evidence="1">Single-pass membrane protein</topology>
    </subcellularLocation>
</comment>
<sequence length="392" mass="44884">MREEEPSETGPKRFNHKSQTEMAFDLNGRGSSAINQIKKQTVLVQYRFSIRFVKNQCLKKNRAKPDINGSITKWKKLCNQIKSNQILYPWIKALNFSKGDLESGEQANGTSVNSCKTRPHAGADRLLRRRFRSLEKETHSVETVTTTLEDPTSLKQVPCPHISDPAEKYLSLIVPAFNEEQRLPAALQETMDYLQGRASRDKSFSYEVVIVDDGSVDGTKRVAFDFVRKYTLDNIRILAVAREENSIRDPTSKHVDFRIGDVQVSAFGSRAHLEEKAIATRKWYRNFLMKGFHLVVLLAAGSGIRDTQCGFKMFTRAAARRLFTNIHLKRWCFDVELVFLCKRFNIPMLEISVKWSEIPGSKVSMLSIPNMLWELALMSVGYRTGMWKIHQA</sequence>
<dbReference type="PANTHER" id="PTHR10859">
    <property type="entry name" value="GLYCOSYL TRANSFERASE"/>
    <property type="match status" value="1"/>
</dbReference>
<evidence type="ECO:0000256" key="8">
    <source>
        <dbReference type="ARBA" id="ARBA00022824"/>
    </source>
</evidence>
<dbReference type="PANTHER" id="PTHR10859:SF91">
    <property type="entry name" value="DOLICHYL-PHOSPHATE BETA-GLUCOSYLTRANSFERASE"/>
    <property type="match status" value="1"/>
</dbReference>
<gene>
    <name evidence="14" type="primary">A05g500930.1_BraROA</name>
    <name evidence="14" type="ORF">IGI04_017828</name>
</gene>
<evidence type="ECO:0000256" key="5">
    <source>
        <dbReference type="ARBA" id="ARBA00022676"/>
    </source>
</evidence>
<accession>A0ABQ7MEM4</accession>
<evidence type="ECO:0000256" key="7">
    <source>
        <dbReference type="ARBA" id="ARBA00022692"/>
    </source>
</evidence>
<proteinExistence type="inferred from homology"/>
<evidence type="ECO:0000259" key="13">
    <source>
        <dbReference type="Pfam" id="PF00535"/>
    </source>
</evidence>
<protein>
    <recommendedName>
        <fullName evidence="4">dolichyl-phosphate beta-glucosyltransferase</fullName>
        <ecNumber evidence="4">2.4.1.117</ecNumber>
    </recommendedName>
</protein>
<dbReference type="SUPFAM" id="SSF53448">
    <property type="entry name" value="Nucleotide-diphospho-sugar transferases"/>
    <property type="match status" value="1"/>
</dbReference>
<evidence type="ECO:0000313" key="14">
    <source>
        <dbReference type="EMBL" id="KAG5396014.1"/>
    </source>
</evidence>
<dbReference type="CDD" id="cd04188">
    <property type="entry name" value="DPG_synthase"/>
    <property type="match status" value="1"/>
</dbReference>
<dbReference type="Pfam" id="PF00535">
    <property type="entry name" value="Glycos_transf_2"/>
    <property type="match status" value="1"/>
</dbReference>
<evidence type="ECO:0000256" key="11">
    <source>
        <dbReference type="ARBA" id="ARBA00023136"/>
    </source>
</evidence>
<dbReference type="EC" id="2.4.1.117" evidence="4"/>
<keyword evidence="9" id="KW-0735">Signal-anchor</keyword>
<evidence type="ECO:0000256" key="6">
    <source>
        <dbReference type="ARBA" id="ARBA00022679"/>
    </source>
</evidence>
<keyword evidence="6" id="KW-0808">Transferase</keyword>
<dbReference type="Proteomes" id="UP000823674">
    <property type="component" value="Chromosome A05"/>
</dbReference>
<keyword evidence="10" id="KW-1133">Transmembrane helix</keyword>